<dbReference type="PANTHER" id="PTHR14187:SF5">
    <property type="entry name" value="HEAT SHOCK 70 KDA PROTEIN 12A"/>
    <property type="match status" value="1"/>
</dbReference>
<reference evidence="1" key="1">
    <citation type="submission" date="2019-06" db="EMBL/GenBank/DDBJ databases">
        <authorList>
            <person name="Gan P."/>
            <person name="Shirasu K."/>
        </authorList>
    </citation>
    <scope>NUCLEOTIDE SEQUENCE [LARGE SCALE GENOMIC DNA]</scope>
    <source>
        <strain evidence="1">CAD2</strain>
    </source>
</reference>
<protein>
    <submittedName>
        <fullName evidence="1">Heat shock 70 kDa protein 12B</fullName>
    </submittedName>
</protein>
<organism evidence="1 2">
    <name type="scientific">Colletotrichum siamense</name>
    <name type="common">Anthracnose fungus</name>
    <dbReference type="NCBI Taxonomy" id="690259"/>
    <lineage>
        <taxon>Eukaryota</taxon>
        <taxon>Fungi</taxon>
        <taxon>Dikarya</taxon>
        <taxon>Ascomycota</taxon>
        <taxon>Pezizomycotina</taxon>
        <taxon>Sordariomycetes</taxon>
        <taxon>Hypocreomycetidae</taxon>
        <taxon>Glomerellales</taxon>
        <taxon>Glomerellaceae</taxon>
        <taxon>Colletotrichum</taxon>
        <taxon>Colletotrichum gloeosporioides species complex</taxon>
    </lineage>
</organism>
<proteinExistence type="predicted"/>
<dbReference type="PANTHER" id="PTHR14187">
    <property type="entry name" value="ALPHA KINASE/ELONGATION FACTOR 2 KINASE"/>
    <property type="match status" value="1"/>
</dbReference>
<dbReference type="InterPro" id="IPR043129">
    <property type="entry name" value="ATPase_NBD"/>
</dbReference>
<dbReference type="OrthoDB" id="2963168at2759"/>
<dbReference type="Proteomes" id="UP000711996">
    <property type="component" value="Unassembled WGS sequence"/>
</dbReference>
<evidence type="ECO:0000313" key="1">
    <source>
        <dbReference type="EMBL" id="KAF4866290.1"/>
    </source>
</evidence>
<dbReference type="CDD" id="cd10170">
    <property type="entry name" value="ASKHA_NBD_HSP70"/>
    <property type="match status" value="1"/>
</dbReference>
<dbReference type="Gene3D" id="3.30.420.40">
    <property type="match status" value="1"/>
</dbReference>
<name>A0A9P5F4R5_COLSI</name>
<dbReference type="SUPFAM" id="SSF53067">
    <property type="entry name" value="Actin-like ATPase domain"/>
    <property type="match status" value="2"/>
</dbReference>
<dbReference type="EMBL" id="QPMT01000002">
    <property type="protein sequence ID" value="KAF4866290.1"/>
    <property type="molecule type" value="Genomic_DNA"/>
</dbReference>
<keyword evidence="2" id="KW-1185">Reference proteome</keyword>
<keyword evidence="1" id="KW-0346">Stress response</keyword>
<evidence type="ECO:0000313" key="2">
    <source>
        <dbReference type="Proteomes" id="UP000711996"/>
    </source>
</evidence>
<comment type="caution">
    <text evidence="1">The sequence shown here is derived from an EMBL/GenBank/DDBJ whole genome shotgun (WGS) entry which is preliminary data.</text>
</comment>
<gene>
    <name evidence="1" type="primary">HSPA12B</name>
    <name evidence="1" type="ORF">CGCSCA2_v000915</name>
</gene>
<sequence length="608" mass="67277">MGGLSGSGGAFAANENVIIIGIDFGTTFSGVSWAFSGQPNEIEVITNWEAELNFNSDTEKTPTTLLYSGMQGQASWGYGIPADTAHEPLKWFKLLLIDREDLPKNLQDSMQIAIAQKLMDDANKAPTDVISGYLRRLWNHSIECIGDSISKELVKMCKFHVVITLPAIWPDYAKARMRKAAKDAGILKHRPAGPTHLSFISEPEAAALATMRDLGCRPNIKVGDHFVVCDAGGGTVDLISYEVTELKPMVVREAVKGSGGLCGGVFLDEGFVKLLKSKVEAGAWNNMPVEDVKKMLNGDWEHGIKQQFDGKPRNWHVTLPASCRLPNSQRRGMMRQALVLTAEDLLPVFESVSQKIVKLVSDQVEGVLAQSGKLPKYIILVGGFGRCRYLRSRIQSSFGGSVDLLQSQGNKPWTAICRGAVVQGLTKRSLTPGLSVKVQSRIARASYGVRFRTRFDPSKHLEKDKHWCDIDQEWKADNQIHWYLKHGNDVSEAKPVYHDFYRRYETAPDKIVENLQYNVSTIAPKRADSSTQTLCSVTWNKKINFESLPTFTNSLGKVYYDLKFRISMVSDGASLDFSITHNGNQVAAKNVVVEYVPLGGEATGKGLF</sequence>
<dbReference type="AlphaFoldDB" id="A0A9P5F4R5"/>
<accession>A0A9P5F4R5</accession>